<evidence type="ECO:0000313" key="1">
    <source>
        <dbReference type="EMBL" id="TRB03042.1"/>
    </source>
</evidence>
<dbReference type="AlphaFoldDB" id="A0A546XQL1"/>
<organism evidence="1 2">
    <name type="scientific">Rhizobium rhizogenes</name>
    <name type="common">Agrobacterium rhizogenes</name>
    <dbReference type="NCBI Taxonomy" id="359"/>
    <lineage>
        <taxon>Bacteria</taxon>
        <taxon>Pseudomonadati</taxon>
        <taxon>Pseudomonadota</taxon>
        <taxon>Alphaproteobacteria</taxon>
        <taxon>Hyphomicrobiales</taxon>
        <taxon>Rhizobiaceae</taxon>
        <taxon>Rhizobium/Agrobacterium group</taxon>
        <taxon>Rhizobium</taxon>
    </lineage>
</organism>
<dbReference type="EMBL" id="SGNY01000001">
    <property type="protein sequence ID" value="TRB03042.1"/>
    <property type="molecule type" value="Genomic_DNA"/>
</dbReference>
<comment type="caution">
    <text evidence="1">The sequence shown here is derived from an EMBL/GenBank/DDBJ whole genome shotgun (WGS) entry which is preliminary data.</text>
</comment>
<evidence type="ECO:0000313" key="2">
    <source>
        <dbReference type="Proteomes" id="UP000315434"/>
    </source>
</evidence>
<dbReference type="OrthoDB" id="9810174at2"/>
<protein>
    <submittedName>
        <fullName evidence="1">Uncharacterized protein</fullName>
    </submittedName>
</protein>
<reference evidence="1 2" key="1">
    <citation type="journal article" date="2019" name="Appl. Microbiol. Biotechnol.">
        <title>Differential efficiency of wild type rhizogenic strains for rol gene transformation of plants.</title>
        <authorList>
            <person name="Desmet S."/>
            <person name="De Keyser E."/>
            <person name="Van Vaerenbergh J."/>
            <person name="Baeyen S."/>
            <person name="Van Huylenbroeck J."/>
            <person name="Geelen D."/>
            <person name="Dhooghe E."/>
        </authorList>
    </citation>
    <scope>NUCLEOTIDE SEQUENCE [LARGE SCALE GENOMIC DNA]</scope>
    <source>
        <strain evidence="1 2">GBBC3284</strain>
    </source>
</reference>
<name>A0A546XQL1_RHIRH</name>
<dbReference type="Proteomes" id="UP000315434">
    <property type="component" value="Unassembled WGS sequence"/>
</dbReference>
<dbReference type="RefSeq" id="WP_142839867.1">
    <property type="nucleotide sequence ID" value="NZ_SGNY01000001.1"/>
</dbReference>
<accession>A0A546XQL1</accession>
<gene>
    <name evidence="1" type="ORF">EXN68_05200</name>
</gene>
<sequence>MSLTTPTRNNRYQLPSWPPTEFTVDLWNAVFGDLADRITDREQLEATFETLKAQGIQASLDYIQVNVAPYLANLKTSIDLAQAQIDQIIIGGKAPDTLKFGGKEPSYYATAQALSDGLASKVPNSRKVNGKELSDDVVLAKGDVGLANADNTADKDKPISDAQKAALETKASRRNRQLNPAFQVCQDRALGATVDVGTAQYVMDGVHVNSTGGGVLRAGQVASDTPGGSPYRFRATVLTADAAYGTGDYYGVVFPIEGIDVADLKFGTADAVPFVWRGVVKLPQGNYGLSFTNTSLTRSYVKMFTVTAAEANKDKLITAVVPGCKTGTWVKDSSASGISVRITLSSGSSFLTAQENEWANGDFVATTSLTPFMATVGNVVEVADIGLYAGGQLPEWELPNIGDVWRACLRYYFRSTIPKVALPDSITGNGADVRTKSCYMDIGTRMRAIPSVAVSAGFTGFGGVETLTASINGRQDTFQANNLWVADARV</sequence>
<proteinExistence type="predicted"/>